<dbReference type="InterPro" id="IPR013750">
    <property type="entry name" value="GHMP_kinase_C_dom"/>
</dbReference>
<dbReference type="Gene3D" id="3.30.230.10">
    <property type="match status" value="1"/>
</dbReference>
<name>A0A1I0GLU2_9FIRM</name>
<comment type="function">
    <text evidence="9">Catalyzes the phosphorylation of the position 2 hydroxy group of 4-diphosphocytidyl-2C-methyl-D-erythritol.</text>
</comment>
<reference evidence="13" key="1">
    <citation type="submission" date="2016-10" db="EMBL/GenBank/DDBJ databases">
        <authorList>
            <person name="Varghese N."/>
            <person name="Submissions S."/>
        </authorList>
    </citation>
    <scope>NUCLEOTIDE SEQUENCE [LARGE SCALE GENOMIC DNA]</scope>
    <source>
        <strain evidence="13">DSM 1551</strain>
    </source>
</reference>
<keyword evidence="5 9" id="KW-0547">Nucleotide-binding</keyword>
<dbReference type="Gene3D" id="3.30.70.890">
    <property type="entry name" value="GHMP kinase, C-terminal domain"/>
    <property type="match status" value="1"/>
</dbReference>
<dbReference type="SUPFAM" id="SSF54211">
    <property type="entry name" value="Ribosomal protein S5 domain 2-like"/>
    <property type="match status" value="1"/>
</dbReference>
<dbReference type="PANTHER" id="PTHR43527:SF2">
    <property type="entry name" value="4-DIPHOSPHOCYTIDYL-2-C-METHYL-D-ERYTHRITOL KINASE, CHLOROPLASTIC"/>
    <property type="match status" value="1"/>
</dbReference>
<dbReference type="OrthoDB" id="9809438at2"/>
<evidence type="ECO:0000256" key="4">
    <source>
        <dbReference type="ARBA" id="ARBA00022679"/>
    </source>
</evidence>
<dbReference type="GO" id="GO:0050515">
    <property type="term" value="F:4-(cytidine 5'-diphospho)-2-C-methyl-D-erythritol kinase activity"/>
    <property type="evidence" value="ECO:0007669"/>
    <property type="project" value="UniProtKB-UniRule"/>
</dbReference>
<evidence type="ECO:0000256" key="2">
    <source>
        <dbReference type="ARBA" id="ARBA00012052"/>
    </source>
</evidence>
<accession>A0A1I0GLU2</accession>
<dbReference type="HAMAP" id="MF_00061">
    <property type="entry name" value="IspE"/>
    <property type="match status" value="1"/>
</dbReference>
<dbReference type="GeneID" id="78289046"/>
<dbReference type="GO" id="GO:0019288">
    <property type="term" value="P:isopentenyl diphosphate biosynthetic process, methylerythritol 4-phosphate pathway"/>
    <property type="evidence" value="ECO:0007669"/>
    <property type="project" value="UniProtKB-UniRule"/>
</dbReference>
<keyword evidence="7 9" id="KW-0067">ATP-binding</keyword>
<dbReference type="PANTHER" id="PTHR43527">
    <property type="entry name" value="4-DIPHOSPHOCYTIDYL-2-C-METHYL-D-ERYTHRITOL KINASE, CHLOROPLASTIC"/>
    <property type="match status" value="1"/>
</dbReference>
<dbReference type="PIRSF" id="PIRSF010376">
    <property type="entry name" value="IspE"/>
    <property type="match status" value="1"/>
</dbReference>
<evidence type="ECO:0000256" key="1">
    <source>
        <dbReference type="ARBA" id="ARBA00009684"/>
    </source>
</evidence>
<evidence type="ECO:0000256" key="6">
    <source>
        <dbReference type="ARBA" id="ARBA00022777"/>
    </source>
</evidence>
<gene>
    <name evidence="9" type="primary">ispE</name>
    <name evidence="12" type="ORF">SAMN04489758_13114</name>
</gene>
<comment type="pathway">
    <text evidence="9">Isoprenoid biosynthesis; isopentenyl diphosphate biosynthesis via DXP pathway; isopentenyl diphosphate from 1-deoxy-D-xylulose 5-phosphate: step 3/6.</text>
</comment>
<dbReference type="Pfam" id="PF00288">
    <property type="entry name" value="GHMP_kinases_N"/>
    <property type="match status" value="1"/>
</dbReference>
<dbReference type="EC" id="2.7.1.148" evidence="2 9"/>
<evidence type="ECO:0000256" key="3">
    <source>
        <dbReference type="ARBA" id="ARBA00017473"/>
    </source>
</evidence>
<dbReference type="InterPro" id="IPR004424">
    <property type="entry name" value="IspE"/>
</dbReference>
<evidence type="ECO:0000259" key="10">
    <source>
        <dbReference type="Pfam" id="PF00288"/>
    </source>
</evidence>
<dbReference type="GO" id="GO:0005524">
    <property type="term" value="F:ATP binding"/>
    <property type="evidence" value="ECO:0007669"/>
    <property type="project" value="UniProtKB-UniRule"/>
</dbReference>
<dbReference type="InterPro" id="IPR020568">
    <property type="entry name" value="Ribosomal_Su5_D2-typ_SF"/>
</dbReference>
<feature type="active site" evidence="9">
    <location>
        <position position="133"/>
    </location>
</feature>
<comment type="similarity">
    <text evidence="1 9">Belongs to the GHMP kinase family. IspE subfamily.</text>
</comment>
<evidence type="ECO:0000256" key="9">
    <source>
        <dbReference type="HAMAP-Rule" id="MF_00061"/>
    </source>
</evidence>
<dbReference type="NCBIfam" id="TIGR00154">
    <property type="entry name" value="ispE"/>
    <property type="match status" value="1"/>
</dbReference>
<evidence type="ECO:0000313" key="12">
    <source>
        <dbReference type="EMBL" id="SET71054.1"/>
    </source>
</evidence>
<dbReference type="InterPro" id="IPR006204">
    <property type="entry name" value="GHMP_kinase_N_dom"/>
</dbReference>
<dbReference type="EMBL" id="FOIN01000031">
    <property type="protein sequence ID" value="SET71054.1"/>
    <property type="molecule type" value="Genomic_DNA"/>
</dbReference>
<dbReference type="UniPathway" id="UPA00056">
    <property type="reaction ID" value="UER00094"/>
</dbReference>
<evidence type="ECO:0000313" key="13">
    <source>
        <dbReference type="Proteomes" id="UP000198558"/>
    </source>
</evidence>
<sequence length="286" mass="32120">MKIRAYAKINLALDVVRKREDGYHELEMIMAPITLHDLIYINVIEEGIEIESNSTIMPVDQRNIMYKVAVLMKERYRIKKGIKIYVYKHIPTQAGLAGGSADGAAVIKAINKLFHLNLTNEQMAAIGKEVGADIPFCIYQKLALVSGIGEKLSFIDQSFECKVLLVKPKKGVSTKKAFSSLDLSRASHQDCHLMAKGIEENDYQAVISNLQNTLEKPSIKMVPEIEMIKQEMIKIGFDGALMSGSGSCVFALTKSDEILDKGFKYFKGKYYFVRKTEILNQNQLVD</sequence>
<keyword evidence="4 9" id="KW-0808">Transferase</keyword>
<feature type="active site" evidence="9">
    <location>
        <position position="8"/>
    </location>
</feature>
<feature type="binding site" evidence="9">
    <location>
        <begin position="91"/>
        <end position="101"/>
    </location>
    <ligand>
        <name>ATP</name>
        <dbReference type="ChEBI" id="CHEBI:30616"/>
    </ligand>
</feature>
<feature type="domain" description="GHMP kinase N-terminal" evidence="10">
    <location>
        <begin position="63"/>
        <end position="140"/>
    </location>
</feature>
<evidence type="ECO:0000256" key="8">
    <source>
        <dbReference type="ARBA" id="ARBA00032554"/>
    </source>
</evidence>
<evidence type="ECO:0000259" key="11">
    <source>
        <dbReference type="Pfam" id="PF08544"/>
    </source>
</evidence>
<dbReference type="GO" id="GO:0016114">
    <property type="term" value="P:terpenoid biosynthetic process"/>
    <property type="evidence" value="ECO:0007669"/>
    <property type="project" value="UniProtKB-UniRule"/>
</dbReference>
<evidence type="ECO:0000256" key="5">
    <source>
        <dbReference type="ARBA" id="ARBA00022741"/>
    </source>
</evidence>
<dbReference type="Proteomes" id="UP000198558">
    <property type="component" value="Unassembled WGS sequence"/>
</dbReference>
<evidence type="ECO:0000256" key="7">
    <source>
        <dbReference type="ARBA" id="ARBA00022840"/>
    </source>
</evidence>
<dbReference type="InterPro" id="IPR036554">
    <property type="entry name" value="GHMP_kinase_C_sf"/>
</dbReference>
<keyword evidence="9" id="KW-0414">Isoprene biosynthesis</keyword>
<dbReference type="SUPFAM" id="SSF55060">
    <property type="entry name" value="GHMP Kinase, C-terminal domain"/>
    <property type="match status" value="1"/>
</dbReference>
<keyword evidence="6 9" id="KW-0418">Kinase</keyword>
<feature type="domain" description="GHMP kinase C-terminal" evidence="11">
    <location>
        <begin position="194"/>
        <end position="260"/>
    </location>
</feature>
<organism evidence="12 13">
    <name type="scientific">Thomasclavelia cocleata</name>
    <dbReference type="NCBI Taxonomy" id="69824"/>
    <lineage>
        <taxon>Bacteria</taxon>
        <taxon>Bacillati</taxon>
        <taxon>Bacillota</taxon>
        <taxon>Erysipelotrichia</taxon>
        <taxon>Erysipelotrichales</taxon>
        <taxon>Coprobacillaceae</taxon>
        <taxon>Thomasclavelia</taxon>
    </lineage>
</organism>
<dbReference type="InterPro" id="IPR014721">
    <property type="entry name" value="Ribsml_uS5_D2-typ_fold_subgr"/>
</dbReference>
<dbReference type="Pfam" id="PF08544">
    <property type="entry name" value="GHMP_kinases_C"/>
    <property type="match status" value="1"/>
</dbReference>
<dbReference type="AlphaFoldDB" id="A0A1I0GLU2"/>
<protein>
    <recommendedName>
        <fullName evidence="3 9">4-diphosphocytidyl-2-C-methyl-D-erythritol kinase</fullName>
        <shortName evidence="9">CMK</shortName>
        <ecNumber evidence="2 9">2.7.1.148</ecNumber>
    </recommendedName>
    <alternativeName>
        <fullName evidence="8 9">4-(cytidine-5'-diphospho)-2-C-methyl-D-erythritol kinase</fullName>
    </alternativeName>
</protein>
<comment type="catalytic activity">
    <reaction evidence="9">
        <text>4-CDP-2-C-methyl-D-erythritol + ATP = 4-CDP-2-C-methyl-D-erythritol 2-phosphate + ADP + H(+)</text>
        <dbReference type="Rhea" id="RHEA:18437"/>
        <dbReference type="ChEBI" id="CHEBI:15378"/>
        <dbReference type="ChEBI" id="CHEBI:30616"/>
        <dbReference type="ChEBI" id="CHEBI:57823"/>
        <dbReference type="ChEBI" id="CHEBI:57919"/>
        <dbReference type="ChEBI" id="CHEBI:456216"/>
        <dbReference type="EC" id="2.7.1.148"/>
    </reaction>
</comment>
<keyword evidence="13" id="KW-1185">Reference proteome</keyword>
<proteinExistence type="inferred from homology"/>
<dbReference type="RefSeq" id="WP_092355380.1">
    <property type="nucleotide sequence ID" value="NZ_CAPKKW010000001.1"/>
</dbReference>